<gene>
    <name evidence="2" type="ORF">GLRG_04540</name>
</gene>
<dbReference type="VEuPathDB" id="FungiDB:GLRG_04540"/>
<dbReference type="RefSeq" id="XP_008093416.1">
    <property type="nucleotide sequence ID" value="XM_008095225.1"/>
</dbReference>
<organism evidence="3">
    <name type="scientific">Colletotrichum graminicola (strain M1.001 / M2 / FGSC 10212)</name>
    <name type="common">Maize anthracnose fungus</name>
    <name type="synonym">Glomerella graminicola</name>
    <dbReference type="NCBI Taxonomy" id="645133"/>
    <lineage>
        <taxon>Eukaryota</taxon>
        <taxon>Fungi</taxon>
        <taxon>Dikarya</taxon>
        <taxon>Ascomycota</taxon>
        <taxon>Pezizomycotina</taxon>
        <taxon>Sordariomycetes</taxon>
        <taxon>Hypocreomycetidae</taxon>
        <taxon>Glomerellales</taxon>
        <taxon>Glomerellaceae</taxon>
        <taxon>Colletotrichum</taxon>
        <taxon>Colletotrichum graminicola species complex</taxon>
    </lineage>
</organism>
<evidence type="ECO:0000313" key="3">
    <source>
        <dbReference type="Proteomes" id="UP000008782"/>
    </source>
</evidence>
<dbReference type="AlphaFoldDB" id="E3QEU0"/>
<dbReference type="HOGENOM" id="CLU_2037889_0_0_1"/>
<feature type="compositionally biased region" description="Low complexity" evidence="1">
    <location>
        <begin position="85"/>
        <end position="94"/>
    </location>
</feature>
<protein>
    <submittedName>
        <fullName evidence="2">Uncharacterized protein</fullName>
    </submittedName>
</protein>
<name>E3QEU0_COLGM</name>
<evidence type="ECO:0000256" key="1">
    <source>
        <dbReference type="SAM" id="MobiDB-lite"/>
    </source>
</evidence>
<sequence>MGTAFTEPDGIQADKPAEQCFYRSPSREPAGPAGVLLDPPGAGRAALMHLNYDNNILDHYDRRGPPHPARTGQGGMPPARREMEGPAQAATRGADAGGGDDRERLRILALRIQSHVPLHGS</sequence>
<dbReference type="EMBL" id="GG697344">
    <property type="protein sequence ID" value="EFQ29396.1"/>
    <property type="molecule type" value="Genomic_DNA"/>
</dbReference>
<evidence type="ECO:0000313" key="2">
    <source>
        <dbReference type="EMBL" id="EFQ29396.1"/>
    </source>
</evidence>
<dbReference type="Proteomes" id="UP000008782">
    <property type="component" value="Unassembled WGS sequence"/>
</dbReference>
<reference evidence="3" key="1">
    <citation type="journal article" date="2012" name="Nat. Genet.">
        <title>Lifestyle transitions in plant pathogenic Colletotrichum fungi deciphered by genome and transcriptome analyses.</title>
        <authorList>
            <person name="O'Connell R.J."/>
            <person name="Thon M.R."/>
            <person name="Hacquard S."/>
            <person name="Amyotte S.G."/>
            <person name="Kleemann J."/>
            <person name="Torres M.F."/>
            <person name="Damm U."/>
            <person name="Buiate E.A."/>
            <person name="Epstein L."/>
            <person name="Alkan N."/>
            <person name="Altmueller J."/>
            <person name="Alvarado-Balderrama L."/>
            <person name="Bauser C.A."/>
            <person name="Becker C."/>
            <person name="Birren B.W."/>
            <person name="Chen Z."/>
            <person name="Choi J."/>
            <person name="Crouch J.A."/>
            <person name="Duvick J.P."/>
            <person name="Farman M.A."/>
            <person name="Gan P."/>
            <person name="Heiman D."/>
            <person name="Henrissat B."/>
            <person name="Howard R.J."/>
            <person name="Kabbage M."/>
            <person name="Koch C."/>
            <person name="Kracher B."/>
            <person name="Kubo Y."/>
            <person name="Law A.D."/>
            <person name="Lebrun M.-H."/>
            <person name="Lee Y.-H."/>
            <person name="Miyara I."/>
            <person name="Moore N."/>
            <person name="Neumann U."/>
            <person name="Nordstroem K."/>
            <person name="Panaccione D.G."/>
            <person name="Panstruga R."/>
            <person name="Place M."/>
            <person name="Proctor R.H."/>
            <person name="Prusky D."/>
            <person name="Rech G."/>
            <person name="Reinhardt R."/>
            <person name="Rollins J.A."/>
            <person name="Rounsley S."/>
            <person name="Schardl C.L."/>
            <person name="Schwartz D.C."/>
            <person name="Shenoy N."/>
            <person name="Shirasu K."/>
            <person name="Sikhakolli U.R."/>
            <person name="Stueber K."/>
            <person name="Sukno S.A."/>
            <person name="Sweigard J.A."/>
            <person name="Takano Y."/>
            <person name="Takahara H."/>
            <person name="Trail F."/>
            <person name="van der Does H.C."/>
            <person name="Voll L.M."/>
            <person name="Will I."/>
            <person name="Young S."/>
            <person name="Zeng Q."/>
            <person name="Zhang J."/>
            <person name="Zhou S."/>
            <person name="Dickman M.B."/>
            <person name="Schulze-Lefert P."/>
            <person name="Ver Loren van Themaat E."/>
            <person name="Ma L.-J."/>
            <person name="Vaillancourt L.J."/>
        </authorList>
    </citation>
    <scope>NUCLEOTIDE SEQUENCE [LARGE SCALE GENOMIC DNA]</scope>
    <source>
        <strain evidence="3">M1.001 / M2 / FGSC 10212</strain>
    </source>
</reference>
<feature type="region of interest" description="Disordered" evidence="1">
    <location>
        <begin position="58"/>
        <end position="101"/>
    </location>
</feature>
<proteinExistence type="predicted"/>
<accession>E3QEU0</accession>
<keyword evidence="3" id="KW-1185">Reference proteome</keyword>
<dbReference type="GeneID" id="24409905"/>